<evidence type="ECO:0000313" key="3">
    <source>
        <dbReference type="Proteomes" id="UP000181901"/>
    </source>
</evidence>
<evidence type="ECO:0000256" key="1">
    <source>
        <dbReference type="SAM" id="Phobius"/>
    </source>
</evidence>
<dbReference type="EMBL" id="LKAQ01000004">
    <property type="protein sequence ID" value="OIQ50679.1"/>
    <property type="molecule type" value="Genomic_DNA"/>
</dbReference>
<organism evidence="2 3">
    <name type="scientific">Pseudodesulfovibrio hydrargyri</name>
    <dbReference type="NCBI Taxonomy" id="2125990"/>
    <lineage>
        <taxon>Bacteria</taxon>
        <taxon>Pseudomonadati</taxon>
        <taxon>Thermodesulfobacteriota</taxon>
        <taxon>Desulfovibrionia</taxon>
        <taxon>Desulfovibrionales</taxon>
        <taxon>Desulfovibrionaceae</taxon>
    </lineage>
</organism>
<evidence type="ECO:0000313" key="2">
    <source>
        <dbReference type="EMBL" id="OIQ50679.1"/>
    </source>
</evidence>
<keyword evidence="3" id="KW-1185">Reference proteome</keyword>
<dbReference type="AlphaFoldDB" id="A0A1J5NBT5"/>
<dbReference type="Proteomes" id="UP000181901">
    <property type="component" value="Unassembled WGS sequence"/>
</dbReference>
<name>A0A1J5NBT5_9BACT</name>
<feature type="transmembrane region" description="Helical" evidence="1">
    <location>
        <begin position="13"/>
        <end position="30"/>
    </location>
</feature>
<keyword evidence="1" id="KW-0472">Membrane</keyword>
<dbReference type="RefSeq" id="WP_165610820.1">
    <property type="nucleotide sequence ID" value="NZ_LKAQ01000004.1"/>
</dbReference>
<comment type="caution">
    <text evidence="2">The sequence shown here is derived from an EMBL/GenBank/DDBJ whole genome shotgun (WGS) entry which is preliminary data.</text>
</comment>
<sequence>MAERACFEYWRETVLMLLMLLVLVLDLAFFKDLRADGEKGVHAGVFVSTE</sequence>
<gene>
    <name evidence="2" type="ORF">BerOc1_02620</name>
</gene>
<keyword evidence="1" id="KW-0812">Transmembrane</keyword>
<reference evidence="2 3" key="1">
    <citation type="submission" date="2015-09" db="EMBL/GenBank/DDBJ databases">
        <title>Genome of Desulfovibrio dechloracetivorans BerOc1, a mercury methylating strain isolated from highly hydrocarbons and metals contaminated coastal sediments.</title>
        <authorList>
            <person name="Goni Urriza M."/>
            <person name="Gassie C."/>
            <person name="Bouchez O."/>
            <person name="Klopp C."/>
            <person name="Ranchou-Peyruse A."/>
            <person name="Remy G."/>
        </authorList>
    </citation>
    <scope>NUCLEOTIDE SEQUENCE [LARGE SCALE GENOMIC DNA]</scope>
    <source>
        <strain evidence="2 3">BerOc1</strain>
    </source>
</reference>
<protein>
    <submittedName>
        <fullName evidence="2">Uncharacterized protein</fullName>
    </submittedName>
</protein>
<keyword evidence="1" id="KW-1133">Transmembrane helix</keyword>
<proteinExistence type="predicted"/>
<accession>A0A1J5NBT5</accession>